<accession>A0ABR1JAJ1</accession>
<comment type="caution">
    <text evidence="1">The sequence shown here is derived from an EMBL/GenBank/DDBJ whole genome shotgun (WGS) entry which is preliminary data.</text>
</comment>
<proteinExistence type="predicted"/>
<dbReference type="EMBL" id="JBANRG010000022">
    <property type="protein sequence ID" value="KAK7455862.1"/>
    <property type="molecule type" value="Genomic_DNA"/>
</dbReference>
<dbReference type="Proteomes" id="UP001498398">
    <property type="component" value="Unassembled WGS sequence"/>
</dbReference>
<evidence type="ECO:0000313" key="2">
    <source>
        <dbReference type="Proteomes" id="UP001498398"/>
    </source>
</evidence>
<reference evidence="1 2" key="1">
    <citation type="submission" date="2024-01" db="EMBL/GenBank/DDBJ databases">
        <title>A draft genome for the cacao thread blight pathogen Marasmiellus scandens.</title>
        <authorList>
            <person name="Baruah I.K."/>
            <person name="Leung J."/>
            <person name="Bukari Y."/>
            <person name="Amoako-Attah I."/>
            <person name="Meinhardt L.W."/>
            <person name="Bailey B.A."/>
            <person name="Cohen S.P."/>
        </authorList>
    </citation>
    <scope>NUCLEOTIDE SEQUENCE [LARGE SCALE GENOMIC DNA]</scope>
    <source>
        <strain evidence="1 2">GH-19</strain>
    </source>
</reference>
<gene>
    <name evidence="1" type="ORF">VKT23_010899</name>
</gene>
<evidence type="ECO:0000313" key="1">
    <source>
        <dbReference type="EMBL" id="KAK7455862.1"/>
    </source>
</evidence>
<keyword evidence="2" id="KW-1185">Reference proteome</keyword>
<organism evidence="1 2">
    <name type="scientific">Marasmiellus scandens</name>
    <dbReference type="NCBI Taxonomy" id="2682957"/>
    <lineage>
        <taxon>Eukaryota</taxon>
        <taxon>Fungi</taxon>
        <taxon>Dikarya</taxon>
        <taxon>Basidiomycota</taxon>
        <taxon>Agaricomycotina</taxon>
        <taxon>Agaricomycetes</taxon>
        <taxon>Agaricomycetidae</taxon>
        <taxon>Agaricales</taxon>
        <taxon>Marasmiineae</taxon>
        <taxon>Omphalotaceae</taxon>
        <taxon>Marasmiellus</taxon>
    </lineage>
</organism>
<protein>
    <submittedName>
        <fullName evidence="1">Uncharacterized protein</fullName>
    </submittedName>
</protein>
<name>A0ABR1JAJ1_9AGAR</name>
<sequence>MNLITSDDTCFSHYFHLHKTLWGNAKASTTLQQQAYEIQDIQPLVSRVKASESVSNFSDQSKPIPSNTFSKTWTVFRLDNGSKAFLQPTGKYVTKSILIREWFETTYANMIGLAGKQRQRCFVISGGAGIGKTHFLQYILIKRLLDGKATTIQLDRDHIFWFNSDGVFVVRSWNQPDLLSSLLNDTHLIHLVDVPLAPEDVVLQAAGVMVTTSSLCDLASSYRWMDRQTPTGCILWMEPLSWEETYVVCKHFAPPFFNLQSLNDIARVFLKYGPSISTCLNLANSPFREASHERNISLALDSLKHGSRWLPLPDAQWSGPSLASYA</sequence>